<evidence type="ECO:0000313" key="6">
    <source>
        <dbReference type="EMBL" id="MFD1533633.1"/>
    </source>
</evidence>
<dbReference type="EMBL" id="JBHUCP010000025">
    <property type="protein sequence ID" value="MFD1533633.1"/>
    <property type="molecule type" value="Genomic_DNA"/>
</dbReference>
<dbReference type="InterPro" id="IPR009100">
    <property type="entry name" value="AcylCoA_DH/oxidase_NM_dom_sf"/>
</dbReference>
<evidence type="ECO:0000256" key="4">
    <source>
        <dbReference type="SAM" id="MobiDB-lite"/>
    </source>
</evidence>
<gene>
    <name evidence="6" type="ORF">ACFSCY_29840</name>
</gene>
<keyword evidence="3" id="KW-0274">FAD</keyword>
<evidence type="ECO:0000259" key="5">
    <source>
        <dbReference type="Pfam" id="PF00441"/>
    </source>
</evidence>
<comment type="caution">
    <text evidence="6">The sequence shown here is derived from an EMBL/GenBank/DDBJ whole genome shotgun (WGS) entry which is preliminary data.</text>
</comment>
<evidence type="ECO:0000256" key="2">
    <source>
        <dbReference type="ARBA" id="ARBA00022630"/>
    </source>
</evidence>
<dbReference type="CDD" id="cd00567">
    <property type="entry name" value="ACAD"/>
    <property type="match status" value="1"/>
</dbReference>
<dbReference type="InterPro" id="IPR036250">
    <property type="entry name" value="AcylCo_DH-like_C"/>
</dbReference>
<dbReference type="Gene3D" id="1.20.140.10">
    <property type="entry name" value="Butyryl-CoA Dehydrogenase, subunit A, domain 3"/>
    <property type="match status" value="1"/>
</dbReference>
<comment type="similarity">
    <text evidence="1">Belongs to the acyl-CoA dehydrogenase family.</text>
</comment>
<evidence type="ECO:0000256" key="1">
    <source>
        <dbReference type="ARBA" id="ARBA00009347"/>
    </source>
</evidence>
<reference evidence="7" key="1">
    <citation type="journal article" date="2019" name="Int. J. Syst. Evol. Microbiol.">
        <title>The Global Catalogue of Microorganisms (GCM) 10K type strain sequencing project: providing services to taxonomists for standard genome sequencing and annotation.</title>
        <authorList>
            <consortium name="The Broad Institute Genomics Platform"/>
            <consortium name="The Broad Institute Genome Sequencing Center for Infectious Disease"/>
            <person name="Wu L."/>
            <person name="Ma J."/>
        </authorList>
    </citation>
    <scope>NUCLEOTIDE SEQUENCE [LARGE SCALE GENOMIC DNA]</scope>
    <source>
        <strain evidence="7">JCM 12165</strain>
    </source>
</reference>
<accession>A0ABW4FT65</accession>
<dbReference type="RefSeq" id="WP_343985751.1">
    <property type="nucleotide sequence ID" value="NZ_BAAAJG010000026.1"/>
</dbReference>
<dbReference type="Proteomes" id="UP001597145">
    <property type="component" value="Unassembled WGS sequence"/>
</dbReference>
<dbReference type="InterPro" id="IPR046373">
    <property type="entry name" value="Acyl-CoA_Oxase/DH_mid-dom_sf"/>
</dbReference>
<protein>
    <submittedName>
        <fullName evidence="6">Acyl-CoA dehydrogenase</fullName>
    </submittedName>
</protein>
<dbReference type="SUPFAM" id="SSF47203">
    <property type="entry name" value="Acyl-CoA dehydrogenase C-terminal domain-like"/>
    <property type="match status" value="1"/>
</dbReference>
<dbReference type="PANTHER" id="PTHR43884:SF12">
    <property type="entry name" value="ISOVALERYL-COA DEHYDROGENASE, MITOCHONDRIAL-RELATED"/>
    <property type="match status" value="1"/>
</dbReference>
<dbReference type="PANTHER" id="PTHR43884">
    <property type="entry name" value="ACYL-COA DEHYDROGENASE"/>
    <property type="match status" value="1"/>
</dbReference>
<name>A0ABW4FT65_9PSEU</name>
<dbReference type="Gene3D" id="2.40.110.10">
    <property type="entry name" value="Butyryl-CoA Dehydrogenase, subunit A, domain 2"/>
    <property type="match status" value="1"/>
</dbReference>
<dbReference type="InterPro" id="IPR009075">
    <property type="entry name" value="AcylCo_DH/oxidase_C"/>
</dbReference>
<keyword evidence="7" id="KW-1185">Reference proteome</keyword>
<feature type="region of interest" description="Disordered" evidence="4">
    <location>
        <begin position="1"/>
        <end position="24"/>
    </location>
</feature>
<sequence length="558" mass="59442">MTTHPTPTTPPAPQDDLESRLGDPFDDDNPVGYAAVLAADEQAVPLVAGEHLLDDWRFNHEFVPRSLGGRWSGTDALARRLRPVFRRDPALGLGYGVTSLMAAVNVWAAGSTAQRRAVADILLGGERIAAAFHELAHGDDFLHNEFTARITDDRIVLAGGKQVINNIERAGSLVLFARNGDTPDPGSHSTLLVTKRDLPQESMRYLPRFTTPGLRGCHLGGIVVDDASIGHDALVGAPGQGMETASRAFQVTRAALPGMAVGVLDTALHLTHDFATDRRLYGHVVADLPHARATLAAAFTDLLIADCLATAVSRHLHLAPRATSAPAAAVKYLVPLLLEEALHDLSVVLGARSYLREGRHAAFSKLFRDLPLVSIGDIGPTSCLLTILPQLPTLARHWPAADPPAELFDTTVELPELEVSQLSVTDSAPDPLMGTLAGVSADDGPAGRLAADLTELREQCRRLPSTELGPGAGADAFDLARRYTLLLAAAACVGTHRASTGFTGESAWLTAALTRLAARLGHGDGLLPDDLTETLFHELTARVDQRLSCDLECAPVFR</sequence>
<organism evidence="6 7">
    <name type="scientific">Pseudonocardia aurantiaca</name>
    <dbReference type="NCBI Taxonomy" id="75290"/>
    <lineage>
        <taxon>Bacteria</taxon>
        <taxon>Bacillati</taxon>
        <taxon>Actinomycetota</taxon>
        <taxon>Actinomycetes</taxon>
        <taxon>Pseudonocardiales</taxon>
        <taxon>Pseudonocardiaceae</taxon>
        <taxon>Pseudonocardia</taxon>
    </lineage>
</organism>
<evidence type="ECO:0000256" key="3">
    <source>
        <dbReference type="ARBA" id="ARBA00022827"/>
    </source>
</evidence>
<dbReference type="SUPFAM" id="SSF56645">
    <property type="entry name" value="Acyl-CoA dehydrogenase NM domain-like"/>
    <property type="match status" value="1"/>
</dbReference>
<keyword evidence="2" id="KW-0285">Flavoprotein</keyword>
<proteinExistence type="inferred from homology"/>
<evidence type="ECO:0000313" key="7">
    <source>
        <dbReference type="Proteomes" id="UP001597145"/>
    </source>
</evidence>
<dbReference type="Pfam" id="PF00441">
    <property type="entry name" value="Acyl-CoA_dh_1"/>
    <property type="match status" value="1"/>
</dbReference>
<feature type="domain" description="Acyl-CoA dehydrogenase/oxidase C-terminal" evidence="5">
    <location>
        <begin position="239"/>
        <end position="387"/>
    </location>
</feature>